<evidence type="ECO:0000256" key="1">
    <source>
        <dbReference type="SAM" id="MobiDB-lite"/>
    </source>
</evidence>
<protein>
    <submittedName>
        <fullName evidence="2">Nucleotidyltransferase family protein</fullName>
    </submittedName>
</protein>
<evidence type="ECO:0000313" key="3">
    <source>
        <dbReference type="Proteomes" id="UP000859505"/>
    </source>
</evidence>
<proteinExistence type="predicted"/>
<sequence>MPADTQTRHSTPASHTRQSALEADLQARTEALLRADDQRMDCLRAARELALPDWALGAGFIRNLIWDHLHRKAVPTALNDIDLIYLDSADPDGLAEADHEAWLAARMPGQQWEVRNQARMHVRQLVPPFTSSLSALSHWVEVPTCIGVRLLADDSFEWLAPYGFAPNWSLQVDPNPRCRQERRVFTERVKAKEWQQLWPDLVVNWP</sequence>
<organism evidence="2 3">
    <name type="scientific">Aeromonas hydrophila</name>
    <dbReference type="NCBI Taxonomy" id="644"/>
    <lineage>
        <taxon>Bacteria</taxon>
        <taxon>Pseudomonadati</taxon>
        <taxon>Pseudomonadota</taxon>
        <taxon>Gammaproteobacteria</taxon>
        <taxon>Aeromonadales</taxon>
        <taxon>Aeromonadaceae</taxon>
        <taxon>Aeromonas</taxon>
    </lineage>
</organism>
<feature type="region of interest" description="Disordered" evidence="1">
    <location>
        <begin position="1"/>
        <end position="20"/>
    </location>
</feature>
<reference evidence="2" key="1">
    <citation type="journal article" date="2018" name="Genome Biol.">
        <title>SKESA: strategic k-mer extension for scrupulous assemblies.</title>
        <authorList>
            <person name="Souvorov A."/>
            <person name="Agarwala R."/>
            <person name="Lipman D.J."/>
        </authorList>
    </citation>
    <scope>NUCLEOTIDE SEQUENCE</scope>
    <source>
        <strain evidence="2">OLC2673_Aeromonas</strain>
    </source>
</reference>
<dbReference type="PANTHER" id="PTHR39166">
    <property type="entry name" value="BLL1166 PROTEIN"/>
    <property type="match status" value="1"/>
</dbReference>
<gene>
    <name evidence="2" type="ORF">JAJ28_004546</name>
</gene>
<dbReference type="PANTHER" id="PTHR39166:SF1">
    <property type="entry name" value="BLL1166 PROTEIN"/>
    <property type="match status" value="1"/>
</dbReference>
<dbReference type="EMBL" id="DACTUL010000069">
    <property type="protein sequence ID" value="HAT6346729.1"/>
    <property type="molecule type" value="Genomic_DNA"/>
</dbReference>
<dbReference type="Proteomes" id="UP000859505">
    <property type="component" value="Unassembled WGS sequence"/>
</dbReference>
<accession>A0AAD3YM38</accession>
<comment type="caution">
    <text evidence="2">The sequence shown here is derived from an EMBL/GenBank/DDBJ whole genome shotgun (WGS) entry which is preliminary data.</text>
</comment>
<feature type="compositionally biased region" description="Polar residues" evidence="1">
    <location>
        <begin position="1"/>
        <end position="19"/>
    </location>
</feature>
<name>A0AAD3YM38_AERHY</name>
<reference evidence="2" key="2">
    <citation type="submission" date="2020-01" db="EMBL/GenBank/DDBJ databases">
        <authorList>
            <consortium name="NCBI Pathogen Detection Project"/>
        </authorList>
    </citation>
    <scope>NUCLEOTIDE SEQUENCE</scope>
    <source>
        <strain evidence="2">OLC2673_Aeromonas</strain>
    </source>
</reference>
<dbReference type="Pfam" id="PF06042">
    <property type="entry name" value="NTP_transf_6"/>
    <property type="match status" value="1"/>
</dbReference>
<evidence type="ECO:0000313" key="2">
    <source>
        <dbReference type="EMBL" id="HAT6346729.1"/>
    </source>
</evidence>
<dbReference type="InterPro" id="IPR009267">
    <property type="entry name" value="NTP_transf_6"/>
</dbReference>
<dbReference type="AlphaFoldDB" id="A0AAD3YM38"/>